<dbReference type="InterPro" id="IPR008756">
    <property type="entry name" value="Peptidase_M56"/>
</dbReference>
<name>A0A3E2B6R1_9FIRM</name>
<feature type="transmembrane region" description="Helical" evidence="1">
    <location>
        <begin position="40"/>
        <end position="60"/>
    </location>
</feature>
<dbReference type="CDD" id="cd07341">
    <property type="entry name" value="M56_BlaR1_MecR1_like"/>
    <property type="match status" value="1"/>
</dbReference>
<keyword evidence="1" id="KW-0812">Transmembrane</keyword>
<keyword evidence="4" id="KW-1185">Reference proteome</keyword>
<keyword evidence="1" id="KW-0472">Membrane</keyword>
<gene>
    <name evidence="3" type="ORF">DV520_00775</name>
</gene>
<dbReference type="Pfam" id="PF05569">
    <property type="entry name" value="Peptidase_M56"/>
    <property type="match status" value="1"/>
</dbReference>
<evidence type="ECO:0000313" key="4">
    <source>
        <dbReference type="Proteomes" id="UP000260649"/>
    </source>
</evidence>
<evidence type="ECO:0000259" key="2">
    <source>
        <dbReference type="Pfam" id="PF05569"/>
    </source>
</evidence>
<feature type="domain" description="Peptidase M56" evidence="2">
    <location>
        <begin position="13"/>
        <end position="291"/>
    </location>
</feature>
<feature type="transmembrane region" description="Helical" evidence="1">
    <location>
        <begin position="6"/>
        <end position="28"/>
    </location>
</feature>
<organism evidence="3 4">
    <name type="scientific">Evtepia gabavorous</name>
    <dbReference type="NCBI Taxonomy" id="2211183"/>
    <lineage>
        <taxon>Bacteria</taxon>
        <taxon>Bacillati</taxon>
        <taxon>Bacillota</taxon>
        <taxon>Clostridia</taxon>
        <taxon>Eubacteriales</taxon>
        <taxon>Evtepia</taxon>
    </lineage>
</organism>
<protein>
    <recommendedName>
        <fullName evidence="2">Peptidase M56 domain-containing protein</fullName>
    </recommendedName>
</protein>
<accession>A0A3E2B6R1</accession>
<dbReference type="EMBL" id="QQRQ01000001">
    <property type="protein sequence ID" value="RFT07707.1"/>
    <property type="molecule type" value="Genomic_DNA"/>
</dbReference>
<dbReference type="InterPro" id="IPR052173">
    <property type="entry name" value="Beta-lactam_resp_regulator"/>
</dbReference>
<comment type="caution">
    <text evidence="3">The sequence shown here is derived from an EMBL/GenBank/DDBJ whole genome shotgun (WGS) entry which is preliminary data.</text>
</comment>
<dbReference type="PANTHER" id="PTHR34978:SF3">
    <property type="entry name" value="SLR0241 PROTEIN"/>
    <property type="match status" value="1"/>
</dbReference>
<feature type="transmembrane region" description="Helical" evidence="1">
    <location>
        <begin position="108"/>
        <end position="126"/>
    </location>
</feature>
<reference evidence="3 4" key="1">
    <citation type="submission" date="2018-07" db="EMBL/GenBank/DDBJ databases">
        <title>GABA Modulating Bacteria of the Human Gut Microbiota.</title>
        <authorList>
            <person name="Strandwitz P."/>
            <person name="Kim K.H."/>
            <person name="Terekhova D."/>
            <person name="Liu J.K."/>
            <person name="Sharma A."/>
            <person name="Levering J."/>
            <person name="Mcdonald D."/>
            <person name="Dietrich D."/>
            <person name="Ramadhar T.R."/>
            <person name="Lekbua A."/>
            <person name="Mroue N."/>
            <person name="Liston C."/>
            <person name="Stewart E.J."/>
            <person name="Dubin M.J."/>
            <person name="Zengler K."/>
            <person name="Knight R."/>
            <person name="Gilbert J.A."/>
            <person name="Clardy J."/>
            <person name="Lewis K."/>
        </authorList>
    </citation>
    <scope>NUCLEOTIDE SEQUENCE [LARGE SCALE GENOMIC DNA]</scope>
    <source>
        <strain evidence="3 4">KLE1738</strain>
    </source>
</reference>
<proteinExistence type="predicted"/>
<dbReference type="GeneID" id="97994266"/>
<sequence length="692" mass="77067">MTNLWGVLLQTCSVSLVAGLLLGLKRVWKQTLSPRWQSALWGILAVRILFPVTMTGKFLLLPLPFWVETLKTVVEGHLSSSYTSFYEMTQVTAPIPWIAGLPSSVTDWLFLLYSFGVGVMLLRYLLAYLRLRCCLRLGHPAPLEVQRTVHEIGKRYALRVCRVVVLPGLSSPLVFGVLRPVMVLPEGTVDEAMLLHELLHIKYWDALQNSVWCICRALHWCNPLVLLAIDRAELDMESLCDQRVLERLEGEARRAYGYTLLAMADGCYSCIPGTTSMADGSRNIGRRIEVIARFRRYPRGMALVVACMMVLLLGGTVLGTGSQGVRPMLSEGQTGGWEKAAALASLRLAHCSTVAGALDTYAKGMMTGEPTYLAIASPREVRREWERELSRALYQGEKMEPIEMGTDLSVYVLDRGEEGSVPIYTGQSTDISLQGNAEMYTIHNLREEPDGTMTAQLLFSLEDLDGMEPSEGSSGVLRYGVRIMPEEGWVVEGTGLRELYLGDLARENMSGVFLDVAVYPGGRTQRAEGVYGTVTRRTLTEHHILTEGEEAEGFFGNAWDSSELVPDLDAVFDKVNESSVTTCVFRRWEETDSNRVDAGLQVANRREYGGVPDFPETLLVGEGGWGTEFGSETGDYKRSVYRKDWDGILTVRGIHSYSEREYQATGFAVQLWLEGERKEMLLLKEVTEEGGV</sequence>
<feature type="transmembrane region" description="Helical" evidence="1">
    <location>
        <begin position="301"/>
        <end position="321"/>
    </location>
</feature>
<keyword evidence="1" id="KW-1133">Transmembrane helix</keyword>
<dbReference type="PANTHER" id="PTHR34978">
    <property type="entry name" value="POSSIBLE SENSOR-TRANSDUCER PROTEIN BLAR"/>
    <property type="match status" value="1"/>
</dbReference>
<evidence type="ECO:0000256" key="1">
    <source>
        <dbReference type="SAM" id="Phobius"/>
    </source>
</evidence>
<dbReference type="AlphaFoldDB" id="A0A3E2B6R1"/>
<dbReference type="Proteomes" id="UP000260649">
    <property type="component" value="Unassembled WGS sequence"/>
</dbReference>
<dbReference type="RefSeq" id="WP_117141465.1">
    <property type="nucleotide sequence ID" value="NZ_CAKXKJ010000003.1"/>
</dbReference>
<dbReference type="OrthoDB" id="9770467at2"/>
<evidence type="ECO:0000313" key="3">
    <source>
        <dbReference type="EMBL" id="RFT07707.1"/>
    </source>
</evidence>